<organism evidence="1">
    <name type="scientific">marine sediment metagenome</name>
    <dbReference type="NCBI Taxonomy" id="412755"/>
    <lineage>
        <taxon>unclassified sequences</taxon>
        <taxon>metagenomes</taxon>
        <taxon>ecological metagenomes</taxon>
    </lineage>
</organism>
<proteinExistence type="predicted"/>
<gene>
    <name evidence="1" type="ORF">LCGC14_3001240</name>
</gene>
<evidence type="ECO:0008006" key="2">
    <source>
        <dbReference type="Google" id="ProtNLM"/>
    </source>
</evidence>
<sequence length="80" mass="8790">IIGAIQNGNLDDVETEHLPTLNVNVPKHVPGVDSELLSPRNTWASADDYDNKAEELISQFVENFKKFDVSDAIVEAGPKL</sequence>
<feature type="non-terminal residue" evidence="1">
    <location>
        <position position="1"/>
    </location>
</feature>
<dbReference type="SUPFAM" id="SSF53795">
    <property type="entry name" value="PEP carboxykinase-like"/>
    <property type="match status" value="1"/>
</dbReference>
<name>A0A0F8Z8K0_9ZZZZ</name>
<dbReference type="PANTHER" id="PTHR30031:SF0">
    <property type="entry name" value="PHOSPHOENOLPYRUVATE CARBOXYKINASE (ATP)"/>
    <property type="match status" value="1"/>
</dbReference>
<evidence type="ECO:0000313" key="1">
    <source>
        <dbReference type="EMBL" id="KKK62749.1"/>
    </source>
</evidence>
<dbReference type="GO" id="GO:0006094">
    <property type="term" value="P:gluconeogenesis"/>
    <property type="evidence" value="ECO:0007669"/>
    <property type="project" value="InterPro"/>
</dbReference>
<dbReference type="GO" id="GO:0004612">
    <property type="term" value="F:phosphoenolpyruvate carboxykinase (ATP) activity"/>
    <property type="evidence" value="ECO:0007669"/>
    <property type="project" value="InterPro"/>
</dbReference>
<dbReference type="InterPro" id="IPR001272">
    <property type="entry name" value="PEP_carboxykinase_ATP"/>
</dbReference>
<accession>A0A0F8Z8K0</accession>
<dbReference type="AlphaFoldDB" id="A0A0F8Z8K0"/>
<dbReference type="PANTHER" id="PTHR30031">
    <property type="entry name" value="PHOSPHOENOLPYRUVATE CARBOXYKINASE ATP"/>
    <property type="match status" value="1"/>
</dbReference>
<reference evidence="1" key="1">
    <citation type="journal article" date="2015" name="Nature">
        <title>Complex archaea that bridge the gap between prokaryotes and eukaryotes.</title>
        <authorList>
            <person name="Spang A."/>
            <person name="Saw J.H."/>
            <person name="Jorgensen S.L."/>
            <person name="Zaremba-Niedzwiedzka K."/>
            <person name="Martijn J."/>
            <person name="Lind A.E."/>
            <person name="van Eijk R."/>
            <person name="Schleper C."/>
            <person name="Guy L."/>
            <person name="Ettema T.J."/>
        </authorList>
    </citation>
    <scope>NUCLEOTIDE SEQUENCE</scope>
</reference>
<dbReference type="Gene3D" id="3.90.228.20">
    <property type="match status" value="1"/>
</dbReference>
<dbReference type="EMBL" id="LAZR01061847">
    <property type="protein sequence ID" value="KKK62749.1"/>
    <property type="molecule type" value="Genomic_DNA"/>
</dbReference>
<dbReference type="GO" id="GO:0005524">
    <property type="term" value="F:ATP binding"/>
    <property type="evidence" value="ECO:0007669"/>
    <property type="project" value="InterPro"/>
</dbReference>
<dbReference type="InterPro" id="IPR013035">
    <property type="entry name" value="PEP_carboxykinase_C"/>
</dbReference>
<protein>
    <recommendedName>
        <fullName evidence="2">Phosphoenolpyruvate carboxykinase (ATP)</fullName>
    </recommendedName>
</protein>
<dbReference type="GO" id="GO:0005829">
    <property type="term" value="C:cytosol"/>
    <property type="evidence" value="ECO:0007669"/>
    <property type="project" value="TreeGrafter"/>
</dbReference>
<comment type="caution">
    <text evidence="1">The sequence shown here is derived from an EMBL/GenBank/DDBJ whole genome shotgun (WGS) entry which is preliminary data.</text>
</comment>